<feature type="region of interest" description="Disordered" evidence="6">
    <location>
        <begin position="1"/>
        <end position="24"/>
    </location>
</feature>
<evidence type="ECO:0000256" key="6">
    <source>
        <dbReference type="SAM" id="MobiDB-lite"/>
    </source>
</evidence>
<keyword evidence="3 7" id="KW-0812">Transmembrane</keyword>
<dbReference type="InterPro" id="IPR051423">
    <property type="entry name" value="CD225/Dispanin"/>
</dbReference>
<evidence type="ECO:0000256" key="7">
    <source>
        <dbReference type="SAM" id="Phobius"/>
    </source>
</evidence>
<evidence type="ECO:0000256" key="2">
    <source>
        <dbReference type="ARBA" id="ARBA00006843"/>
    </source>
</evidence>
<keyword evidence="4 7" id="KW-1133">Transmembrane helix</keyword>
<keyword evidence="9" id="KW-1185">Reference proteome</keyword>
<evidence type="ECO:0000313" key="8">
    <source>
        <dbReference type="EMBL" id="KAK3596860.1"/>
    </source>
</evidence>
<dbReference type="AlphaFoldDB" id="A0AAE0SSG0"/>
<reference evidence="8" key="3">
    <citation type="submission" date="2023-05" db="EMBL/GenBank/DDBJ databases">
        <authorList>
            <person name="Smith C.H."/>
        </authorList>
    </citation>
    <scope>NUCLEOTIDE SEQUENCE</scope>
    <source>
        <strain evidence="8">CHS0354</strain>
        <tissue evidence="8">Mantle</tissue>
    </source>
</reference>
<keyword evidence="5 7" id="KW-0472">Membrane</keyword>
<dbReference type="GO" id="GO:0016020">
    <property type="term" value="C:membrane"/>
    <property type="evidence" value="ECO:0007669"/>
    <property type="project" value="UniProtKB-SubCell"/>
</dbReference>
<proteinExistence type="inferred from homology"/>
<feature type="transmembrane region" description="Helical" evidence="7">
    <location>
        <begin position="114"/>
        <end position="135"/>
    </location>
</feature>
<sequence length="148" mass="16476">MELYPGKAQFPPGQPQGYGQPYGYPQQPMYGQPQGYGQPGQPGVVTTQTNVAYITPSTVVVTNNQPPPNGMVLAILACVFCFWPTGIGAIMYASQAKTEVDNNEAWRKYRMSRMFSIISIIVGIIWISIAIWRIVYAVNYTTTVYYYG</sequence>
<dbReference type="InterPro" id="IPR007593">
    <property type="entry name" value="CD225/Dispanin_fam"/>
</dbReference>
<dbReference type="PANTHER" id="PTHR14948:SF25">
    <property type="entry name" value="DUF4190 DOMAIN-CONTAINING PROTEIN"/>
    <property type="match status" value="1"/>
</dbReference>
<reference evidence="8" key="2">
    <citation type="journal article" date="2021" name="Genome Biol. Evol.">
        <title>Developing a high-quality reference genome for a parasitic bivalve with doubly uniparental inheritance (Bivalvia: Unionida).</title>
        <authorList>
            <person name="Smith C.H."/>
        </authorList>
    </citation>
    <scope>NUCLEOTIDE SEQUENCE</scope>
    <source>
        <strain evidence="8">CHS0354</strain>
        <tissue evidence="8">Mantle</tissue>
    </source>
</reference>
<comment type="caution">
    <text evidence="8">The sequence shown here is derived from an EMBL/GenBank/DDBJ whole genome shotgun (WGS) entry which is preliminary data.</text>
</comment>
<dbReference type="EMBL" id="JAEAOA010002323">
    <property type="protein sequence ID" value="KAK3596860.1"/>
    <property type="molecule type" value="Genomic_DNA"/>
</dbReference>
<evidence type="ECO:0000256" key="4">
    <source>
        <dbReference type="ARBA" id="ARBA00022989"/>
    </source>
</evidence>
<protein>
    <submittedName>
        <fullName evidence="8">Uncharacterized protein</fullName>
    </submittedName>
</protein>
<dbReference type="Proteomes" id="UP001195483">
    <property type="component" value="Unassembled WGS sequence"/>
</dbReference>
<accession>A0AAE0SSG0</accession>
<feature type="compositionally biased region" description="Low complexity" evidence="6">
    <location>
        <begin position="15"/>
        <end position="24"/>
    </location>
</feature>
<dbReference type="PANTHER" id="PTHR14948">
    <property type="entry name" value="NG5"/>
    <property type="match status" value="1"/>
</dbReference>
<evidence type="ECO:0000256" key="3">
    <source>
        <dbReference type="ARBA" id="ARBA00022692"/>
    </source>
</evidence>
<comment type="subcellular location">
    <subcellularLocation>
        <location evidence="1">Membrane</location>
    </subcellularLocation>
</comment>
<evidence type="ECO:0000256" key="1">
    <source>
        <dbReference type="ARBA" id="ARBA00004370"/>
    </source>
</evidence>
<reference evidence="8" key="1">
    <citation type="journal article" date="2021" name="Genome Biol. Evol.">
        <title>A High-Quality Reference Genome for a Parasitic Bivalve with Doubly Uniparental Inheritance (Bivalvia: Unionida).</title>
        <authorList>
            <person name="Smith C.H."/>
        </authorList>
    </citation>
    <scope>NUCLEOTIDE SEQUENCE</scope>
    <source>
        <strain evidence="8">CHS0354</strain>
    </source>
</reference>
<comment type="similarity">
    <text evidence="2">Belongs to the CD225/Dispanin family.</text>
</comment>
<feature type="transmembrane region" description="Helical" evidence="7">
    <location>
        <begin position="71"/>
        <end position="93"/>
    </location>
</feature>
<gene>
    <name evidence="8" type="ORF">CHS0354_039855</name>
</gene>
<dbReference type="Pfam" id="PF04505">
    <property type="entry name" value="CD225"/>
    <property type="match status" value="1"/>
</dbReference>
<name>A0AAE0SSG0_9BIVA</name>
<evidence type="ECO:0000256" key="5">
    <source>
        <dbReference type="ARBA" id="ARBA00023136"/>
    </source>
</evidence>
<evidence type="ECO:0000313" key="9">
    <source>
        <dbReference type="Proteomes" id="UP001195483"/>
    </source>
</evidence>
<organism evidence="8 9">
    <name type="scientific">Potamilus streckersoni</name>
    <dbReference type="NCBI Taxonomy" id="2493646"/>
    <lineage>
        <taxon>Eukaryota</taxon>
        <taxon>Metazoa</taxon>
        <taxon>Spiralia</taxon>
        <taxon>Lophotrochozoa</taxon>
        <taxon>Mollusca</taxon>
        <taxon>Bivalvia</taxon>
        <taxon>Autobranchia</taxon>
        <taxon>Heteroconchia</taxon>
        <taxon>Palaeoheterodonta</taxon>
        <taxon>Unionida</taxon>
        <taxon>Unionoidea</taxon>
        <taxon>Unionidae</taxon>
        <taxon>Ambleminae</taxon>
        <taxon>Lampsilini</taxon>
        <taxon>Potamilus</taxon>
    </lineage>
</organism>